<organism evidence="1 2">
    <name type="scientific">Thiorhodococcus mannitoliphagus</name>
    <dbReference type="NCBI Taxonomy" id="329406"/>
    <lineage>
        <taxon>Bacteria</taxon>
        <taxon>Pseudomonadati</taxon>
        <taxon>Pseudomonadota</taxon>
        <taxon>Gammaproteobacteria</taxon>
        <taxon>Chromatiales</taxon>
        <taxon>Chromatiaceae</taxon>
        <taxon>Thiorhodococcus</taxon>
    </lineage>
</organism>
<comment type="caution">
    <text evidence="1">The sequence shown here is derived from an EMBL/GenBank/DDBJ whole genome shotgun (WGS) entry which is preliminary data.</text>
</comment>
<gene>
    <name evidence="1" type="ORF">G3480_24345</name>
</gene>
<accession>A0A6P1E769</accession>
<reference evidence="1 2" key="2">
    <citation type="submission" date="2020-02" db="EMBL/GenBank/DDBJ databases">
        <title>Genome sequences of Thiorhodococcus mannitoliphagus and Thiorhodococcus minor, purple sulfur photosynthetic bacteria in the gammaproteobacterial family, Chromatiaceae.</title>
        <authorList>
            <person name="Aviles F.A."/>
            <person name="Meyer T.E."/>
            <person name="Kyndt J.A."/>
        </authorList>
    </citation>
    <scope>NUCLEOTIDE SEQUENCE [LARGE SCALE GENOMIC DNA]</scope>
    <source>
        <strain evidence="1 2">DSM 18266</strain>
    </source>
</reference>
<reference evidence="2" key="1">
    <citation type="journal article" date="2020" name="Microbiol. Resour. Announc.">
        <title>Draft Genome Sequences of Thiorhodococcus mannitoliphagus and Thiorhodococcus minor, Purple Sulfur Photosynthetic Bacteria in the Gammaproteobacterial Family Chromatiaceae.</title>
        <authorList>
            <person name="Aviles F.A."/>
            <person name="Meyer T.E."/>
            <person name="Kyndt J.A."/>
        </authorList>
    </citation>
    <scope>NUCLEOTIDE SEQUENCE [LARGE SCALE GENOMIC DNA]</scope>
    <source>
        <strain evidence="2">DSM 18266</strain>
    </source>
</reference>
<evidence type="ECO:0000313" key="1">
    <source>
        <dbReference type="EMBL" id="NEX23385.1"/>
    </source>
</evidence>
<dbReference type="Proteomes" id="UP000471640">
    <property type="component" value="Unassembled WGS sequence"/>
</dbReference>
<name>A0A6P1E769_9GAMM</name>
<proteinExistence type="predicted"/>
<dbReference type="EMBL" id="JAAIJR010000195">
    <property type="protein sequence ID" value="NEX23385.1"/>
    <property type="molecule type" value="Genomic_DNA"/>
</dbReference>
<keyword evidence="2" id="KW-1185">Reference proteome</keyword>
<dbReference type="AlphaFoldDB" id="A0A6P1E769"/>
<protein>
    <submittedName>
        <fullName evidence="1">Uncharacterized protein</fullName>
    </submittedName>
</protein>
<sequence>MRLDLEAGAAILIGILHWAASRQPPEQSLARLVARLQEIISALRGWSMS</sequence>
<evidence type="ECO:0000313" key="2">
    <source>
        <dbReference type="Proteomes" id="UP000471640"/>
    </source>
</evidence>
<dbReference type="RefSeq" id="WP_164656818.1">
    <property type="nucleotide sequence ID" value="NZ_JAAIJR010000195.1"/>
</dbReference>